<comment type="caution">
    <text evidence="1">The sequence shown here is derived from an EMBL/GenBank/DDBJ whole genome shotgun (WGS) entry which is preliminary data.</text>
</comment>
<dbReference type="EMBL" id="CM037018">
    <property type="protein sequence ID" value="KAH7673686.1"/>
    <property type="molecule type" value="Genomic_DNA"/>
</dbReference>
<protein>
    <submittedName>
        <fullName evidence="1">Small auxin-up RNA protein</fullName>
    </submittedName>
</protein>
<evidence type="ECO:0000313" key="2">
    <source>
        <dbReference type="Proteomes" id="UP000827976"/>
    </source>
</evidence>
<keyword evidence="2" id="KW-1185">Reference proteome</keyword>
<proteinExistence type="predicted"/>
<sequence>MKESGRMISRKKKSGKEREEEKPKAPKGYVPVIAGAGEEKEKFMVHVELFKHPTMVVLLENAAEEFGYDHQRGVLRVPCNVQHFTQMLHLISSSSS</sequence>
<organism evidence="1 2">
    <name type="scientific">Dioscorea alata</name>
    <name type="common">Purple yam</name>
    <dbReference type="NCBI Taxonomy" id="55571"/>
    <lineage>
        <taxon>Eukaryota</taxon>
        <taxon>Viridiplantae</taxon>
        <taxon>Streptophyta</taxon>
        <taxon>Embryophyta</taxon>
        <taxon>Tracheophyta</taxon>
        <taxon>Spermatophyta</taxon>
        <taxon>Magnoliopsida</taxon>
        <taxon>Liliopsida</taxon>
        <taxon>Dioscoreales</taxon>
        <taxon>Dioscoreaceae</taxon>
        <taxon>Dioscorea</taxon>
    </lineage>
</organism>
<dbReference type="Proteomes" id="UP000827976">
    <property type="component" value="Chromosome 8"/>
</dbReference>
<accession>A0ACB7VHN9</accession>
<evidence type="ECO:0000313" key="1">
    <source>
        <dbReference type="EMBL" id="KAH7673686.1"/>
    </source>
</evidence>
<reference evidence="2" key="1">
    <citation type="journal article" date="2022" name="Nat. Commun.">
        <title>Chromosome evolution and the genetic basis of agronomically important traits in greater yam.</title>
        <authorList>
            <person name="Bredeson J.V."/>
            <person name="Lyons J.B."/>
            <person name="Oniyinde I.O."/>
            <person name="Okereke N.R."/>
            <person name="Kolade O."/>
            <person name="Nnabue I."/>
            <person name="Nwadili C.O."/>
            <person name="Hribova E."/>
            <person name="Parker M."/>
            <person name="Nwogha J."/>
            <person name="Shu S."/>
            <person name="Carlson J."/>
            <person name="Kariba R."/>
            <person name="Muthemba S."/>
            <person name="Knop K."/>
            <person name="Barton G.J."/>
            <person name="Sherwood A.V."/>
            <person name="Lopez-Montes A."/>
            <person name="Asiedu R."/>
            <person name="Jamnadass R."/>
            <person name="Muchugi A."/>
            <person name="Goodstein D."/>
            <person name="Egesi C.N."/>
            <person name="Featherston J."/>
            <person name="Asfaw A."/>
            <person name="Simpson G.G."/>
            <person name="Dolezel J."/>
            <person name="Hendre P.S."/>
            <person name="Van Deynze A."/>
            <person name="Kumar P.L."/>
            <person name="Obidiegwu J.E."/>
            <person name="Bhattacharjee R."/>
            <person name="Rokhsar D.S."/>
        </authorList>
    </citation>
    <scope>NUCLEOTIDE SEQUENCE [LARGE SCALE GENOMIC DNA]</scope>
    <source>
        <strain evidence="2">cv. TDa95/00328</strain>
    </source>
</reference>
<gene>
    <name evidence="1" type="ORF">IHE45_08G023500</name>
</gene>
<name>A0ACB7VHN9_DIOAL</name>